<protein>
    <submittedName>
        <fullName evidence="10">Undecaprenyl-phosphate galactose phosphotransferase WbaP</fullName>
    </submittedName>
</protein>
<comment type="similarity">
    <text evidence="2">Belongs to the bacterial sugar transferase family.</text>
</comment>
<accession>A0ABT7QTJ5</accession>
<feature type="coiled-coil region" evidence="7">
    <location>
        <begin position="341"/>
        <end position="368"/>
    </location>
</feature>
<dbReference type="PANTHER" id="PTHR30576:SF0">
    <property type="entry name" value="UNDECAPRENYL-PHOSPHATE N-ACETYLGALACTOSAMINYL 1-PHOSPHATE TRANSFERASE-RELATED"/>
    <property type="match status" value="1"/>
</dbReference>
<comment type="caution">
    <text evidence="10">The sequence shown here is derived from an EMBL/GenBank/DDBJ whole genome shotgun (WGS) entry which is preliminary data.</text>
</comment>
<keyword evidence="3" id="KW-0808">Transferase</keyword>
<proteinExistence type="inferred from homology"/>
<name>A0ABT7QTJ5_9BACT</name>
<evidence type="ECO:0000256" key="7">
    <source>
        <dbReference type="SAM" id="Coils"/>
    </source>
</evidence>
<dbReference type="Pfam" id="PF02397">
    <property type="entry name" value="Bac_transf"/>
    <property type="match status" value="1"/>
</dbReference>
<sequence length="482" mass="56050">MWTDRRRKSWKNDIFSVIGLIIIDSLSFFTSVGIAYAFSTLISFEVLSLDSLELSTLKDYAWLSIIYLIVISYEGLYSRRETFSEESRILVKSLILSTTIALIIGFLEHLSMSFIILLWLTSMMIFPMFRLYGKNLLYRLKIWYEPILILGNNGPGREFADKMMKNHFLGYKVIGFLDDGRSLENNEVHIPNEHYKVLGEIKDYCDIARKYHVNIALISLPHFEKEEISALVLEVEQCSRRVIIVPHAKGIAMQNTKLLHVLSNNTFLLELNNNLRKRNNLFWKNTFDILIALILLPLNIPVVMIIAILIKIDSKGPVVFSQKRLGQYGTYFQCFKFQTMYENSDEILKKYLEENEEAAAEWKKYKKLKSYDPRVTRVGKILRKTSLDELAQIINVLKGEMSFVGPRPYLPREREDMGKQASIILEAKPGITGLWQVSGRNKLTFDERVTLDSWYVYNWSLWSDIFILIKTIKVVLKREGSC</sequence>
<evidence type="ECO:0000256" key="8">
    <source>
        <dbReference type="SAM" id="Phobius"/>
    </source>
</evidence>
<evidence type="ECO:0000256" key="5">
    <source>
        <dbReference type="ARBA" id="ARBA00022989"/>
    </source>
</evidence>
<evidence type="ECO:0000313" key="11">
    <source>
        <dbReference type="Proteomes" id="UP001169066"/>
    </source>
</evidence>
<evidence type="ECO:0000259" key="9">
    <source>
        <dbReference type="Pfam" id="PF02397"/>
    </source>
</evidence>
<organism evidence="10 11">
    <name type="scientific">Sulfurovum xiamenensis</name>
    <dbReference type="NCBI Taxonomy" id="3019066"/>
    <lineage>
        <taxon>Bacteria</taxon>
        <taxon>Pseudomonadati</taxon>
        <taxon>Campylobacterota</taxon>
        <taxon>Epsilonproteobacteria</taxon>
        <taxon>Campylobacterales</taxon>
        <taxon>Sulfurovaceae</taxon>
        <taxon>Sulfurovum</taxon>
    </lineage>
</organism>
<keyword evidence="5 8" id="KW-1133">Transmembrane helix</keyword>
<gene>
    <name evidence="10" type="primary">wbaP</name>
    <name evidence="10" type="ORF">PF327_09255</name>
</gene>
<dbReference type="EMBL" id="JAQIBC010000007">
    <property type="protein sequence ID" value="MDM5264381.1"/>
    <property type="molecule type" value="Genomic_DNA"/>
</dbReference>
<dbReference type="NCBIfam" id="TIGR03025">
    <property type="entry name" value="EPS_sugtrans"/>
    <property type="match status" value="1"/>
</dbReference>
<keyword evidence="7" id="KW-0175">Coiled coil</keyword>
<feature type="transmembrane region" description="Helical" evidence="8">
    <location>
        <begin position="113"/>
        <end position="132"/>
    </location>
</feature>
<keyword evidence="6 8" id="KW-0472">Membrane</keyword>
<feature type="transmembrane region" description="Helical" evidence="8">
    <location>
        <begin position="14"/>
        <end position="39"/>
    </location>
</feature>
<dbReference type="PANTHER" id="PTHR30576">
    <property type="entry name" value="COLANIC BIOSYNTHESIS UDP-GLUCOSE LIPID CARRIER TRANSFERASE"/>
    <property type="match status" value="1"/>
</dbReference>
<evidence type="ECO:0000256" key="1">
    <source>
        <dbReference type="ARBA" id="ARBA00004141"/>
    </source>
</evidence>
<comment type="subcellular location">
    <subcellularLocation>
        <location evidence="1">Membrane</location>
        <topology evidence="1">Multi-pass membrane protein</topology>
    </subcellularLocation>
</comment>
<dbReference type="InterPro" id="IPR003362">
    <property type="entry name" value="Bact_transf"/>
</dbReference>
<reference evidence="10" key="1">
    <citation type="submission" date="2023-01" db="EMBL/GenBank/DDBJ databases">
        <title>Sulfurovum sp. XTW-4 genome assembly.</title>
        <authorList>
            <person name="Wang J."/>
        </authorList>
    </citation>
    <scope>NUCLEOTIDE SEQUENCE</scope>
    <source>
        <strain evidence="10">XTW-4</strain>
    </source>
</reference>
<dbReference type="Gene3D" id="3.40.50.720">
    <property type="entry name" value="NAD(P)-binding Rossmann-like Domain"/>
    <property type="match status" value="1"/>
</dbReference>
<dbReference type="InterPro" id="IPR017472">
    <property type="entry name" value="Undecaprenyl-P_galact_Ptfrase"/>
</dbReference>
<dbReference type="InterPro" id="IPR017475">
    <property type="entry name" value="EPS_sugar_tfrase"/>
</dbReference>
<evidence type="ECO:0000313" key="10">
    <source>
        <dbReference type="EMBL" id="MDM5264381.1"/>
    </source>
</evidence>
<feature type="transmembrane region" description="Helical" evidence="8">
    <location>
        <begin position="286"/>
        <end position="310"/>
    </location>
</feature>
<feature type="transmembrane region" description="Helical" evidence="8">
    <location>
        <begin position="89"/>
        <end position="107"/>
    </location>
</feature>
<dbReference type="Proteomes" id="UP001169066">
    <property type="component" value="Unassembled WGS sequence"/>
</dbReference>
<keyword evidence="11" id="KW-1185">Reference proteome</keyword>
<feature type="domain" description="Bacterial sugar transferase" evidence="9">
    <location>
        <begin position="284"/>
        <end position="477"/>
    </location>
</feature>
<dbReference type="RefSeq" id="WP_289402285.1">
    <property type="nucleotide sequence ID" value="NZ_JAQIBC010000007.1"/>
</dbReference>
<evidence type="ECO:0000256" key="2">
    <source>
        <dbReference type="ARBA" id="ARBA00006464"/>
    </source>
</evidence>
<keyword evidence="4 8" id="KW-0812">Transmembrane</keyword>
<dbReference type="Pfam" id="PF13727">
    <property type="entry name" value="CoA_binding_3"/>
    <property type="match status" value="1"/>
</dbReference>
<evidence type="ECO:0000256" key="4">
    <source>
        <dbReference type="ARBA" id="ARBA00022692"/>
    </source>
</evidence>
<feature type="transmembrane region" description="Helical" evidence="8">
    <location>
        <begin position="59"/>
        <end position="77"/>
    </location>
</feature>
<evidence type="ECO:0000256" key="3">
    <source>
        <dbReference type="ARBA" id="ARBA00022679"/>
    </source>
</evidence>
<dbReference type="NCBIfam" id="TIGR03022">
    <property type="entry name" value="WbaP_sugtrans"/>
    <property type="match status" value="1"/>
</dbReference>
<evidence type="ECO:0000256" key="6">
    <source>
        <dbReference type="ARBA" id="ARBA00023136"/>
    </source>
</evidence>